<sequence length="202" mass="23402">MINKFKKINDRSSLNYFHNLNKAFLNSLNNNIILDNPTIINANFKKTQDLINIIKMISYLYNERLKENSYGNCISENVFYYDILADHFRENNLSIGFNMTVGNLYIEGKKAFFSSEEHYISKIKKPNKTPQKEKIHCWLTLTTGDIIDFTILTTDFISSNGKHGRKGDILFGKPNQNGELGRYTYQPIFFGSNYLKQSGLIL</sequence>
<evidence type="ECO:0000313" key="1">
    <source>
        <dbReference type="EMBL" id="RDL45322.1"/>
    </source>
</evidence>
<reference evidence="1 2" key="1">
    <citation type="submission" date="2018-06" db="EMBL/GenBank/DDBJ databases">
        <title>Marinomonas sp. YLB-05 draft genome sequence.</title>
        <authorList>
            <person name="Yu L."/>
            <person name="Tang X."/>
        </authorList>
    </citation>
    <scope>NUCLEOTIDE SEQUENCE [LARGE SCALE GENOMIC DNA]</scope>
    <source>
        <strain evidence="1 2">YLB-05</strain>
    </source>
</reference>
<proteinExistence type="predicted"/>
<organism evidence="1 2">
    <name type="scientific">Marinomonas piezotolerans</name>
    <dbReference type="NCBI Taxonomy" id="2213058"/>
    <lineage>
        <taxon>Bacteria</taxon>
        <taxon>Pseudomonadati</taxon>
        <taxon>Pseudomonadota</taxon>
        <taxon>Gammaproteobacteria</taxon>
        <taxon>Oceanospirillales</taxon>
        <taxon>Oceanospirillaceae</taxon>
        <taxon>Marinomonas</taxon>
    </lineage>
</organism>
<dbReference type="EMBL" id="QKRA01000002">
    <property type="protein sequence ID" value="RDL45322.1"/>
    <property type="molecule type" value="Genomic_DNA"/>
</dbReference>
<name>A0A370UBZ3_9GAMM</name>
<dbReference type="RefSeq" id="WP_115467355.1">
    <property type="nucleotide sequence ID" value="NZ_QKRA01000002.1"/>
</dbReference>
<keyword evidence="2" id="KW-1185">Reference proteome</keyword>
<accession>A0A370UBZ3</accession>
<comment type="caution">
    <text evidence="1">The sequence shown here is derived from an EMBL/GenBank/DDBJ whole genome shotgun (WGS) entry which is preliminary data.</text>
</comment>
<dbReference type="Proteomes" id="UP000254326">
    <property type="component" value="Unassembled WGS sequence"/>
</dbReference>
<gene>
    <name evidence="1" type="ORF">DN730_06860</name>
</gene>
<evidence type="ECO:0000313" key="2">
    <source>
        <dbReference type="Proteomes" id="UP000254326"/>
    </source>
</evidence>
<dbReference type="AlphaFoldDB" id="A0A370UBZ3"/>
<protein>
    <submittedName>
        <fullName evidence="1">Uncharacterized protein</fullName>
    </submittedName>
</protein>